<evidence type="ECO:0000313" key="1">
    <source>
        <dbReference type="EMBL" id="SUI77465.1"/>
    </source>
</evidence>
<keyword evidence="2" id="KW-1185">Reference proteome</keyword>
<gene>
    <name evidence="1" type="ORF">NCTC10738_02616</name>
</gene>
<accession>A0A380ACY4</accession>
<organism evidence="1 2">
    <name type="scientific">Shewanella algae</name>
    <dbReference type="NCBI Taxonomy" id="38313"/>
    <lineage>
        <taxon>Bacteria</taxon>
        <taxon>Pseudomonadati</taxon>
        <taxon>Pseudomonadota</taxon>
        <taxon>Gammaproteobacteria</taxon>
        <taxon>Alteromonadales</taxon>
        <taxon>Shewanellaceae</taxon>
        <taxon>Shewanella</taxon>
    </lineage>
</organism>
<reference evidence="1 2" key="1">
    <citation type="submission" date="2018-06" db="EMBL/GenBank/DDBJ databases">
        <authorList>
            <consortium name="Pathogen Informatics"/>
            <person name="Doyle S."/>
        </authorList>
    </citation>
    <scope>NUCLEOTIDE SEQUENCE [LARGE SCALE GENOMIC DNA]</scope>
    <source>
        <strain evidence="1 2">NCTC10738</strain>
    </source>
</reference>
<name>A0A380ACY4_9GAMM</name>
<protein>
    <submittedName>
        <fullName evidence="1">Uncharacterized protein</fullName>
    </submittedName>
</protein>
<dbReference type="Proteomes" id="UP000254069">
    <property type="component" value="Unassembled WGS sequence"/>
</dbReference>
<dbReference type="EMBL" id="UGYO01000001">
    <property type="protein sequence ID" value="SUI77465.1"/>
    <property type="molecule type" value="Genomic_DNA"/>
</dbReference>
<evidence type="ECO:0000313" key="2">
    <source>
        <dbReference type="Proteomes" id="UP000254069"/>
    </source>
</evidence>
<proteinExistence type="predicted"/>
<sequence>MLSSQLDMFIQSINEVCLVSNDLPYPFSPEKAYSTKNLMLYADFNSPVRFTSRL</sequence>
<dbReference type="AlphaFoldDB" id="A0A380ACY4"/>